<proteinExistence type="predicted"/>
<accession>A0A2G5T601</accession>
<evidence type="ECO:0000313" key="1">
    <source>
        <dbReference type="EMBL" id="PIC22804.1"/>
    </source>
</evidence>
<reference evidence="2" key="1">
    <citation type="submission" date="2017-10" db="EMBL/GenBank/DDBJ databases">
        <title>Rapid genome shrinkage in a self-fertile nematode reveals novel sperm competition proteins.</title>
        <authorList>
            <person name="Yin D."/>
            <person name="Schwarz E.M."/>
            <person name="Thomas C.G."/>
            <person name="Felde R.L."/>
            <person name="Korf I.F."/>
            <person name="Cutter A.D."/>
            <person name="Schartner C.M."/>
            <person name="Ralston E.J."/>
            <person name="Meyer B.J."/>
            <person name="Haag E.S."/>
        </authorList>
    </citation>
    <scope>NUCLEOTIDE SEQUENCE [LARGE SCALE GENOMIC DNA]</scope>
    <source>
        <strain evidence="2">JU1422</strain>
    </source>
</reference>
<organism evidence="1 2">
    <name type="scientific">Caenorhabditis nigoni</name>
    <dbReference type="NCBI Taxonomy" id="1611254"/>
    <lineage>
        <taxon>Eukaryota</taxon>
        <taxon>Metazoa</taxon>
        <taxon>Ecdysozoa</taxon>
        <taxon>Nematoda</taxon>
        <taxon>Chromadorea</taxon>
        <taxon>Rhabditida</taxon>
        <taxon>Rhabditina</taxon>
        <taxon>Rhabditomorpha</taxon>
        <taxon>Rhabditoidea</taxon>
        <taxon>Rhabditidae</taxon>
        <taxon>Peloderinae</taxon>
        <taxon>Caenorhabditis</taxon>
    </lineage>
</organism>
<dbReference type="EMBL" id="PDUG01000005">
    <property type="protein sequence ID" value="PIC22804.1"/>
    <property type="molecule type" value="Genomic_DNA"/>
</dbReference>
<sequence length="186" mass="21237">MGFDASLLKSVLEQFVDEIGEESVDLIEDRPRFAHAVVVVTDDATGELCQASCIRQLDDVILHETSVANVTSEWMDEEIQRALRELTESRGLLDPTPRNSVFVEEKHENQKTVTTTTTSTETNRSTSSRVEVSGFEILEFSTILEFFFVNFEASEFNKIPANHFYTFQFPSMNRRTRSTSAARRFH</sequence>
<comment type="caution">
    <text evidence="1">The sequence shown here is derived from an EMBL/GenBank/DDBJ whole genome shotgun (WGS) entry which is preliminary data.</text>
</comment>
<dbReference type="AlphaFoldDB" id="A0A2G5T601"/>
<evidence type="ECO:0000313" key="2">
    <source>
        <dbReference type="Proteomes" id="UP000230233"/>
    </source>
</evidence>
<keyword evidence="2" id="KW-1185">Reference proteome</keyword>
<gene>
    <name evidence="1" type="primary">Cni-C10B5.3</name>
    <name evidence="1" type="synonym">Cnig_chr_V.g16734</name>
    <name evidence="1" type="ORF">B9Z55_016734</name>
</gene>
<dbReference type="OrthoDB" id="5808339at2759"/>
<name>A0A2G5T601_9PELO</name>
<protein>
    <submittedName>
        <fullName evidence="1">Uncharacterized protein</fullName>
    </submittedName>
</protein>
<dbReference type="Proteomes" id="UP000230233">
    <property type="component" value="Chromosome V"/>
</dbReference>